<dbReference type="InterPro" id="IPR052158">
    <property type="entry name" value="INH-QAR"/>
</dbReference>
<dbReference type="PROSITE" id="PS01124">
    <property type="entry name" value="HTH_ARAC_FAMILY_2"/>
    <property type="match status" value="1"/>
</dbReference>
<keyword evidence="5" id="KW-1185">Reference proteome</keyword>
<evidence type="ECO:0000256" key="2">
    <source>
        <dbReference type="ARBA" id="ARBA00023125"/>
    </source>
</evidence>
<evidence type="ECO:0000313" key="5">
    <source>
        <dbReference type="Proteomes" id="UP000199034"/>
    </source>
</evidence>
<dbReference type="Proteomes" id="UP000199034">
    <property type="component" value="Unassembled WGS sequence"/>
</dbReference>
<dbReference type="AlphaFoldDB" id="A0A1G6R276"/>
<dbReference type="RefSeq" id="WP_244509353.1">
    <property type="nucleotide sequence ID" value="NZ_FMZM01000005.1"/>
</dbReference>
<dbReference type="Gene3D" id="3.40.50.880">
    <property type="match status" value="1"/>
</dbReference>
<organism evidence="4 5">
    <name type="scientific">Nocardioides lianchengensis</name>
    <dbReference type="NCBI Taxonomy" id="1045774"/>
    <lineage>
        <taxon>Bacteria</taxon>
        <taxon>Bacillati</taxon>
        <taxon>Actinomycetota</taxon>
        <taxon>Actinomycetes</taxon>
        <taxon>Propionibacteriales</taxon>
        <taxon>Nocardioidaceae</taxon>
        <taxon>Nocardioides</taxon>
    </lineage>
</organism>
<dbReference type="InterPro" id="IPR002818">
    <property type="entry name" value="DJ-1/PfpI"/>
</dbReference>
<dbReference type="PROSITE" id="PS00041">
    <property type="entry name" value="HTH_ARAC_FAMILY_1"/>
    <property type="match status" value="1"/>
</dbReference>
<dbReference type="GO" id="GO:0003700">
    <property type="term" value="F:DNA-binding transcription factor activity"/>
    <property type="evidence" value="ECO:0007669"/>
    <property type="project" value="InterPro"/>
</dbReference>
<dbReference type="InterPro" id="IPR018062">
    <property type="entry name" value="HTH_AraC-typ_CS"/>
</dbReference>
<dbReference type="Gene3D" id="1.10.10.60">
    <property type="entry name" value="Homeodomain-like"/>
    <property type="match status" value="1"/>
</dbReference>
<gene>
    <name evidence="4" type="ORF">SAMN05421872_105101</name>
</gene>
<reference evidence="4 5" key="1">
    <citation type="submission" date="2016-10" db="EMBL/GenBank/DDBJ databases">
        <authorList>
            <person name="de Groot N.N."/>
        </authorList>
    </citation>
    <scope>NUCLEOTIDE SEQUENCE [LARGE SCALE GENOMIC DNA]</scope>
    <source>
        <strain evidence="4 5">CGMCC 4.6858</strain>
    </source>
</reference>
<proteinExistence type="predicted"/>
<dbReference type="Pfam" id="PF12833">
    <property type="entry name" value="HTH_18"/>
    <property type="match status" value="1"/>
</dbReference>
<keyword evidence="1" id="KW-0805">Transcription regulation</keyword>
<dbReference type="PANTHER" id="PTHR43130">
    <property type="entry name" value="ARAC-FAMILY TRANSCRIPTIONAL REGULATOR"/>
    <property type="match status" value="1"/>
</dbReference>
<evidence type="ECO:0000256" key="3">
    <source>
        <dbReference type="ARBA" id="ARBA00023163"/>
    </source>
</evidence>
<keyword evidence="2 4" id="KW-0238">DNA-binding</keyword>
<dbReference type="EMBL" id="FMZM01000005">
    <property type="protein sequence ID" value="SDC98006.1"/>
    <property type="molecule type" value="Genomic_DNA"/>
</dbReference>
<dbReference type="SUPFAM" id="SSF52317">
    <property type="entry name" value="Class I glutamine amidotransferase-like"/>
    <property type="match status" value="1"/>
</dbReference>
<dbReference type="GO" id="GO:0043565">
    <property type="term" value="F:sequence-specific DNA binding"/>
    <property type="evidence" value="ECO:0007669"/>
    <property type="project" value="InterPro"/>
</dbReference>
<dbReference type="InterPro" id="IPR009057">
    <property type="entry name" value="Homeodomain-like_sf"/>
</dbReference>
<dbReference type="CDD" id="cd03137">
    <property type="entry name" value="GATase1_AraC_1"/>
    <property type="match status" value="1"/>
</dbReference>
<protein>
    <submittedName>
        <fullName evidence="4">Transcriptional regulator GlxA family, contains an amidase domain and an AraC-type DNA-binding HTH domain</fullName>
    </submittedName>
</protein>
<name>A0A1G6R276_9ACTN</name>
<dbReference type="Pfam" id="PF01965">
    <property type="entry name" value="DJ-1_PfpI"/>
    <property type="match status" value="1"/>
</dbReference>
<evidence type="ECO:0000313" key="4">
    <source>
        <dbReference type="EMBL" id="SDC98006.1"/>
    </source>
</evidence>
<dbReference type="SMART" id="SM00342">
    <property type="entry name" value="HTH_ARAC"/>
    <property type="match status" value="1"/>
</dbReference>
<evidence type="ECO:0000256" key="1">
    <source>
        <dbReference type="ARBA" id="ARBA00023015"/>
    </source>
</evidence>
<dbReference type="SUPFAM" id="SSF46689">
    <property type="entry name" value="Homeodomain-like"/>
    <property type="match status" value="2"/>
</dbReference>
<dbReference type="InterPro" id="IPR018060">
    <property type="entry name" value="HTH_AraC"/>
</dbReference>
<accession>A0A1G6R276</accession>
<dbReference type="InterPro" id="IPR029062">
    <property type="entry name" value="Class_I_gatase-like"/>
</dbReference>
<keyword evidence="3" id="KW-0804">Transcription</keyword>
<dbReference type="PANTHER" id="PTHR43130:SF3">
    <property type="entry name" value="HTH-TYPE TRANSCRIPTIONAL REGULATOR RV1931C"/>
    <property type="match status" value="1"/>
</dbReference>
<sequence>MQQVQTVAVVVQDGVEAFGLGSLVEVWGEPYHADDDNPVFDFQVCTPRPGRVRGRSDFDLYVERGLDAVASADLVCLSPKYDFLEHDPAVLEAIRAAYERGAILYAHCSGVFELGAAGLLDGRECTTHWRYTNRLASMYPEALVCPDVLYCHDGPILTGAGSAAGIDASLHLMRDLYGARVAATTARRIVVPPHRDGGQAQFIARPVPDCTGETFGALQQWVVENLDHELDVDSLARRALMSPRTFARRFRDEVGATPHAWVTRQRVLRAEQLLEQTERSIERIADDVGFGNAATLRHHFSRVRGVSPQQYRRAFSA</sequence>
<dbReference type="STRING" id="1045774.SAMN05421872_105101"/>